<reference evidence="3 4" key="1">
    <citation type="submission" date="2015-12" db="EMBL/GenBank/DDBJ databases">
        <title>Genome sequence of Thalassospira lucentensis MCCC 1A02072.</title>
        <authorList>
            <person name="Lu L."/>
            <person name="Lai Q."/>
            <person name="Shao Z."/>
            <person name="Qian P."/>
        </authorList>
    </citation>
    <scope>NUCLEOTIDE SEQUENCE [LARGE SCALE GENOMIC DNA]</scope>
    <source>
        <strain evidence="3 4">MCCC 1A02072</strain>
    </source>
</reference>
<protein>
    <submittedName>
        <fullName evidence="3">Oxidoreductase</fullName>
    </submittedName>
</protein>
<proteinExistence type="inferred from homology"/>
<dbReference type="GO" id="GO:0016491">
    <property type="term" value="F:oxidoreductase activity"/>
    <property type="evidence" value="ECO:0007669"/>
    <property type="project" value="UniProtKB-KW"/>
</dbReference>
<dbReference type="RefSeq" id="WP_062951934.1">
    <property type="nucleotide sequence ID" value="NZ_LPVY01000013.1"/>
</dbReference>
<dbReference type="SUPFAM" id="SSF51735">
    <property type="entry name" value="NAD(P)-binding Rossmann-fold domains"/>
    <property type="match status" value="1"/>
</dbReference>
<dbReference type="InterPro" id="IPR020904">
    <property type="entry name" value="Sc_DH/Rdtase_CS"/>
</dbReference>
<comment type="similarity">
    <text evidence="1">Belongs to the short-chain dehydrogenases/reductases (SDR) family.</text>
</comment>
<dbReference type="PANTHER" id="PTHR43669:SF3">
    <property type="entry name" value="ALCOHOL DEHYDROGENASE, PUTATIVE (AFU_ORTHOLOGUE AFUA_3G03445)-RELATED"/>
    <property type="match status" value="1"/>
</dbReference>
<name>A0A154L4D5_9PROT</name>
<dbReference type="EMBL" id="LPVY01000013">
    <property type="protein sequence ID" value="KZB63951.1"/>
    <property type="molecule type" value="Genomic_DNA"/>
</dbReference>
<evidence type="ECO:0000313" key="3">
    <source>
        <dbReference type="EMBL" id="KZB63951.1"/>
    </source>
</evidence>
<organism evidence="3 4">
    <name type="scientific">Thalassospira lucentensis</name>
    <dbReference type="NCBI Taxonomy" id="168935"/>
    <lineage>
        <taxon>Bacteria</taxon>
        <taxon>Pseudomonadati</taxon>
        <taxon>Pseudomonadota</taxon>
        <taxon>Alphaproteobacteria</taxon>
        <taxon>Rhodospirillales</taxon>
        <taxon>Thalassospiraceae</taxon>
        <taxon>Thalassospira</taxon>
    </lineage>
</organism>
<dbReference type="PANTHER" id="PTHR43669">
    <property type="entry name" value="5-KETO-D-GLUCONATE 5-REDUCTASE"/>
    <property type="match status" value="1"/>
</dbReference>
<dbReference type="Proteomes" id="UP000076335">
    <property type="component" value="Unassembled WGS sequence"/>
</dbReference>
<sequence>MSDAKRLEGRVALITGASHGIGRAVAKRFAAEGATVIALGRNVGALEELDDEIRADGGKLVLLPMDLTMYEKIDAMGASIYERFGKLDIVVGNAGLLGELAPVGHIDTQVFENTYATNVTANFRLIRSVDKLLRLSDAGRAIFVTSNASSKGRAFWGLYASTKAALESLVLSYAQELEETPVRVNLINPGRIRTKMRAEAYPGENPETLPTAESITDVFVDLAAADCTRHAEVVDAY</sequence>
<evidence type="ECO:0000313" key="4">
    <source>
        <dbReference type="Proteomes" id="UP000076335"/>
    </source>
</evidence>
<keyword evidence="2" id="KW-0560">Oxidoreductase</keyword>
<dbReference type="OrthoDB" id="9790785at2"/>
<dbReference type="InterPro" id="IPR002347">
    <property type="entry name" value="SDR_fam"/>
</dbReference>
<gene>
    <name evidence="3" type="ORF">AUP42_19310</name>
</gene>
<comment type="caution">
    <text evidence="3">The sequence shown here is derived from an EMBL/GenBank/DDBJ whole genome shotgun (WGS) entry which is preliminary data.</text>
</comment>
<dbReference type="AlphaFoldDB" id="A0A154L4D5"/>
<accession>A0A154L4D5</accession>
<dbReference type="PROSITE" id="PS00061">
    <property type="entry name" value="ADH_SHORT"/>
    <property type="match status" value="1"/>
</dbReference>
<dbReference type="Pfam" id="PF00106">
    <property type="entry name" value="adh_short"/>
    <property type="match status" value="1"/>
</dbReference>
<dbReference type="PRINTS" id="PR00081">
    <property type="entry name" value="GDHRDH"/>
</dbReference>
<dbReference type="Gene3D" id="3.40.50.720">
    <property type="entry name" value="NAD(P)-binding Rossmann-like Domain"/>
    <property type="match status" value="1"/>
</dbReference>
<evidence type="ECO:0000256" key="2">
    <source>
        <dbReference type="ARBA" id="ARBA00023002"/>
    </source>
</evidence>
<evidence type="ECO:0000256" key="1">
    <source>
        <dbReference type="ARBA" id="ARBA00006484"/>
    </source>
</evidence>
<dbReference type="InterPro" id="IPR036291">
    <property type="entry name" value="NAD(P)-bd_dom_sf"/>
</dbReference>